<dbReference type="OrthoDB" id="1445398at2"/>
<dbReference type="RefSeq" id="WP_089381967.1">
    <property type="nucleotide sequence ID" value="NZ_FZNT01000006.1"/>
</dbReference>
<organism evidence="1 2">
    <name type="scientific">Lutibacter agarilyticus</name>
    <dbReference type="NCBI Taxonomy" id="1109740"/>
    <lineage>
        <taxon>Bacteria</taxon>
        <taxon>Pseudomonadati</taxon>
        <taxon>Bacteroidota</taxon>
        <taxon>Flavobacteriia</taxon>
        <taxon>Flavobacteriales</taxon>
        <taxon>Flavobacteriaceae</taxon>
        <taxon>Lutibacter</taxon>
    </lineage>
</organism>
<reference evidence="1 2" key="1">
    <citation type="submission" date="2017-06" db="EMBL/GenBank/DDBJ databases">
        <authorList>
            <person name="Kim H.J."/>
            <person name="Triplett B.A."/>
        </authorList>
    </citation>
    <scope>NUCLEOTIDE SEQUENCE [LARGE SCALE GENOMIC DNA]</scope>
    <source>
        <strain evidence="1 2">DSM 29150</strain>
    </source>
</reference>
<dbReference type="Proteomes" id="UP000198384">
    <property type="component" value="Unassembled WGS sequence"/>
</dbReference>
<sequence length="129" mass="15493">MRKKITILFCFIFITSCKYFRGDNCNNTLPIVGKYENIYDKEAENILIIKKDGTFEQVFTKGDLVKTNKGTWKFFKESCYVKLTNLKLLHKLPQRMEDNFFRENGIHRLNNIVFVEGLSFEFNYYRIYE</sequence>
<proteinExistence type="predicted"/>
<dbReference type="AlphaFoldDB" id="A0A238XNW4"/>
<dbReference type="EMBL" id="FZNT01000006">
    <property type="protein sequence ID" value="SNR60716.1"/>
    <property type="molecule type" value="Genomic_DNA"/>
</dbReference>
<accession>A0A238XNW4</accession>
<protein>
    <recommendedName>
        <fullName evidence="3">Lipoprotein</fullName>
    </recommendedName>
</protein>
<dbReference type="PROSITE" id="PS51257">
    <property type="entry name" value="PROKAR_LIPOPROTEIN"/>
    <property type="match status" value="1"/>
</dbReference>
<evidence type="ECO:0000313" key="2">
    <source>
        <dbReference type="Proteomes" id="UP000198384"/>
    </source>
</evidence>
<evidence type="ECO:0008006" key="3">
    <source>
        <dbReference type="Google" id="ProtNLM"/>
    </source>
</evidence>
<gene>
    <name evidence="1" type="ORF">SAMN06265371_106213</name>
</gene>
<keyword evidence="2" id="KW-1185">Reference proteome</keyword>
<name>A0A238XNW4_9FLAO</name>
<evidence type="ECO:0000313" key="1">
    <source>
        <dbReference type="EMBL" id="SNR60716.1"/>
    </source>
</evidence>